<dbReference type="GeneID" id="70297951"/>
<dbReference type="PANTHER" id="PTHR43918">
    <property type="entry name" value="ACETYLCHOLINESTERASE"/>
    <property type="match status" value="1"/>
</dbReference>
<name>A0A9P8CND0_9HYPO</name>
<dbReference type="InterPro" id="IPR019826">
    <property type="entry name" value="Carboxylesterase_B_AS"/>
</dbReference>
<dbReference type="PROSITE" id="PS00122">
    <property type="entry name" value="CARBOXYLESTERASE_B_1"/>
    <property type="match status" value="1"/>
</dbReference>
<comment type="caution">
    <text evidence="5">The sequence shown here is derived from an EMBL/GenBank/DDBJ whole genome shotgun (WGS) entry which is preliminary data.</text>
</comment>
<evidence type="ECO:0000313" key="5">
    <source>
        <dbReference type="EMBL" id="KAG9253017.1"/>
    </source>
</evidence>
<protein>
    <recommendedName>
        <fullName evidence="3">Carboxylic ester hydrolase</fullName>
        <ecNumber evidence="3">3.1.1.-</ecNumber>
    </recommendedName>
</protein>
<dbReference type="SUPFAM" id="SSF53474">
    <property type="entry name" value="alpha/beta-Hydrolases"/>
    <property type="match status" value="1"/>
</dbReference>
<dbReference type="InterPro" id="IPR029058">
    <property type="entry name" value="AB_hydrolase_fold"/>
</dbReference>
<dbReference type="Pfam" id="PF00135">
    <property type="entry name" value="COesterase"/>
    <property type="match status" value="1"/>
</dbReference>
<dbReference type="Proteomes" id="UP000887229">
    <property type="component" value="Unassembled WGS sequence"/>
</dbReference>
<keyword evidence="6" id="KW-1185">Reference proteome</keyword>
<accession>A0A9P8CND0</accession>
<feature type="chain" id="PRO_5040545171" description="Carboxylic ester hydrolase" evidence="3">
    <location>
        <begin position="21"/>
        <end position="581"/>
    </location>
</feature>
<gene>
    <name evidence="5" type="ORF">F5Z01DRAFT_751451</name>
</gene>
<dbReference type="Gene3D" id="3.40.50.1820">
    <property type="entry name" value="alpha/beta hydrolase"/>
    <property type="match status" value="1"/>
</dbReference>
<proteinExistence type="inferred from homology"/>
<dbReference type="GO" id="GO:0052689">
    <property type="term" value="F:carboxylic ester hydrolase activity"/>
    <property type="evidence" value="ECO:0007669"/>
    <property type="project" value="TreeGrafter"/>
</dbReference>
<dbReference type="InterPro" id="IPR050654">
    <property type="entry name" value="AChE-related_enzymes"/>
</dbReference>
<feature type="domain" description="Carboxylesterase type B" evidence="4">
    <location>
        <begin position="30"/>
        <end position="547"/>
    </location>
</feature>
<dbReference type="InterPro" id="IPR002018">
    <property type="entry name" value="CarbesteraseB"/>
</dbReference>
<evidence type="ECO:0000256" key="3">
    <source>
        <dbReference type="RuleBase" id="RU361235"/>
    </source>
</evidence>
<dbReference type="EC" id="3.1.1.-" evidence="3"/>
<keyword evidence="2 3" id="KW-0378">Hydrolase</keyword>
<feature type="signal peptide" evidence="3">
    <location>
        <begin position="1"/>
        <end position="20"/>
    </location>
</feature>
<evidence type="ECO:0000256" key="1">
    <source>
        <dbReference type="ARBA" id="ARBA00005964"/>
    </source>
</evidence>
<sequence length="581" mass="63816">MRNIMFNLIWQALLASSVAALPSLSSRDSQPTVAVKNGTYTGIHLSDYNQDAFLGIPYAQPPVGDLRFSNPASLDSSWTGSRDAKSLSASCVGYGPSQLGYETSEASIILLYGLCMNDCLYLNVWRPSGRQHGKLPVVVWIHGGGYVQGAGSDLRYNLSFLVDQSKTIAHPVIGVSLNYRLRAWGFLNSKEFFETGSSNMGLRDQRLSLHWIKENIAAFGGDPDQITIWGQSAGAGSVGSQILAYDGRDDGLFHQAIMESGGPLSLNSQTDLAEESWNLLLEKTDCHTSCEPTECLRGLSFEDLNSVINTTELSGPWRPKIDNDLIARHSSRQLADGNFVKIPIIIGDNTDEGTSFAPKGLNATGQFLRALESDSPPLNSSFAQQIVDTYTEESTDQILANQAKDWVPPPSVGALYRPVAAYYGDSVMIAPRRLATRTWAQNHLPVWSYRFNAIPAWATYLDGATHFVEVAFAMRNLDGVGYPPIRVNPFEGLPESYRDLARLMSSDLIKFIATGDPNGWKGRDRAAPDIGEPVPRWPQYGCGAGKNFVYEGNKTHHIESDTYRLEAIDLVLSGNLDVYDR</sequence>
<evidence type="ECO:0000256" key="2">
    <source>
        <dbReference type="ARBA" id="ARBA00022801"/>
    </source>
</evidence>
<dbReference type="OrthoDB" id="408631at2759"/>
<comment type="similarity">
    <text evidence="1 3">Belongs to the type-B carboxylesterase/lipase family.</text>
</comment>
<dbReference type="AlphaFoldDB" id="A0A9P8CND0"/>
<dbReference type="EMBL" id="MU251259">
    <property type="protein sequence ID" value="KAG9253017.1"/>
    <property type="molecule type" value="Genomic_DNA"/>
</dbReference>
<organism evidence="5 6">
    <name type="scientific">Emericellopsis atlantica</name>
    <dbReference type="NCBI Taxonomy" id="2614577"/>
    <lineage>
        <taxon>Eukaryota</taxon>
        <taxon>Fungi</taxon>
        <taxon>Dikarya</taxon>
        <taxon>Ascomycota</taxon>
        <taxon>Pezizomycotina</taxon>
        <taxon>Sordariomycetes</taxon>
        <taxon>Hypocreomycetidae</taxon>
        <taxon>Hypocreales</taxon>
        <taxon>Bionectriaceae</taxon>
        <taxon>Emericellopsis</taxon>
    </lineage>
</organism>
<keyword evidence="3" id="KW-0732">Signal</keyword>
<reference evidence="5" key="1">
    <citation type="journal article" date="2021" name="IMA Fungus">
        <title>Genomic characterization of three marine fungi, including Emericellopsis atlantica sp. nov. with signatures of a generalist lifestyle and marine biomass degradation.</title>
        <authorList>
            <person name="Hagestad O.C."/>
            <person name="Hou L."/>
            <person name="Andersen J.H."/>
            <person name="Hansen E.H."/>
            <person name="Altermark B."/>
            <person name="Li C."/>
            <person name="Kuhnert E."/>
            <person name="Cox R.J."/>
            <person name="Crous P.W."/>
            <person name="Spatafora J.W."/>
            <person name="Lail K."/>
            <person name="Amirebrahimi M."/>
            <person name="Lipzen A."/>
            <person name="Pangilinan J."/>
            <person name="Andreopoulos W."/>
            <person name="Hayes R.D."/>
            <person name="Ng V."/>
            <person name="Grigoriev I.V."/>
            <person name="Jackson S.A."/>
            <person name="Sutton T.D.S."/>
            <person name="Dobson A.D.W."/>
            <person name="Rama T."/>
        </authorList>
    </citation>
    <scope>NUCLEOTIDE SEQUENCE</scope>
    <source>
        <strain evidence="5">TS7</strain>
    </source>
</reference>
<evidence type="ECO:0000259" key="4">
    <source>
        <dbReference type="Pfam" id="PF00135"/>
    </source>
</evidence>
<evidence type="ECO:0000313" key="6">
    <source>
        <dbReference type="Proteomes" id="UP000887229"/>
    </source>
</evidence>
<dbReference type="PANTHER" id="PTHR43918:SF4">
    <property type="entry name" value="CARBOXYLIC ESTER HYDROLASE"/>
    <property type="match status" value="1"/>
</dbReference>
<dbReference type="RefSeq" id="XP_046116941.1">
    <property type="nucleotide sequence ID" value="XM_046267048.1"/>
</dbReference>